<dbReference type="PROSITE" id="PS51257">
    <property type="entry name" value="PROKAR_LIPOPROTEIN"/>
    <property type="match status" value="1"/>
</dbReference>
<evidence type="ECO:0000313" key="4">
    <source>
        <dbReference type="Proteomes" id="UP000070258"/>
    </source>
</evidence>
<dbReference type="InterPro" id="IPR007410">
    <property type="entry name" value="LpqE-like"/>
</dbReference>
<dbReference type="STRING" id="239498.AXK60_16330"/>
<protein>
    <submittedName>
        <fullName evidence="3">Uncharacterized protein</fullName>
    </submittedName>
</protein>
<dbReference type="Proteomes" id="UP000070258">
    <property type="component" value="Unassembled WGS sequence"/>
</dbReference>
<accession>A0A137ZYY5</accession>
<feature type="chain" id="PRO_5039605603" evidence="1">
    <location>
        <begin position="33"/>
        <end position="199"/>
    </location>
</feature>
<sequence length="199" mass="19837">MSARTVSTRRTATAVAGALLATGALLSVSACGAGQISQTANQVAAINGANQTFVDQKITLTDVHVLYPVSGSQGKLAFVLTNLNPQQGDKLKSITDEKGRAATISGDTTLTAGGSLYGTAPAGSNSKAAGITRLTVTVPVDSTWRPGLTSKLWFHLEKAGSLPIDVPIDAGAASASAAGITVTGGEHGGEHGSGEGSGH</sequence>
<reference evidence="2 5" key="3">
    <citation type="submission" date="2016-02" db="EMBL/GenBank/DDBJ databases">
        <authorList>
            <person name="Teng J.L."/>
            <person name="Tang Y."/>
            <person name="Huang Y."/>
            <person name="Guo F."/>
            <person name="Wei W."/>
            <person name="Chen J.H."/>
            <person name="Wong S.Y."/>
            <person name="Lau S.K."/>
            <person name="Woo P.C."/>
        </authorList>
    </citation>
    <scope>NUCLEOTIDE SEQUENCE [LARGE SCALE GENOMIC DNA]</scope>
    <source>
        <strain evidence="2 5">JCM 13375</strain>
    </source>
</reference>
<dbReference type="Proteomes" id="UP000070409">
    <property type="component" value="Unassembled WGS sequence"/>
</dbReference>
<evidence type="ECO:0000313" key="2">
    <source>
        <dbReference type="EMBL" id="KXO97921.1"/>
    </source>
</evidence>
<dbReference type="AlphaFoldDB" id="A0A137ZYY5"/>
<proteinExistence type="predicted"/>
<keyword evidence="1" id="KW-0732">Signal</keyword>
<keyword evidence="5" id="KW-1185">Reference proteome</keyword>
<dbReference type="Pfam" id="PF04314">
    <property type="entry name" value="PCuAC"/>
    <property type="match status" value="1"/>
</dbReference>
<evidence type="ECO:0000313" key="3">
    <source>
        <dbReference type="EMBL" id="KXP03394.1"/>
    </source>
</evidence>
<evidence type="ECO:0000313" key="5">
    <source>
        <dbReference type="Proteomes" id="UP000070409"/>
    </source>
</evidence>
<reference evidence="3" key="2">
    <citation type="submission" date="2016-02" db="EMBL/GenBank/DDBJ databases">
        <authorList>
            <person name="Teng J.L."/>
            <person name="Yang Y."/>
            <person name="Huang Y."/>
            <person name="Guo F."/>
            <person name="Wei W."/>
            <person name="Chen J.H."/>
            <person name="Wong S.Y."/>
            <person name="Lau S.K."/>
            <person name="Woo P.C."/>
        </authorList>
    </citation>
    <scope>NUCLEOTIDE SEQUENCE</scope>
    <source>
        <strain evidence="3">JCM 15929</strain>
    </source>
</reference>
<dbReference type="EMBL" id="LSRE01000014">
    <property type="protein sequence ID" value="KXO97921.1"/>
    <property type="molecule type" value="Genomic_DNA"/>
</dbReference>
<dbReference type="EMBL" id="LSRF01000058">
    <property type="protein sequence ID" value="KXP03394.1"/>
    <property type="molecule type" value="Genomic_DNA"/>
</dbReference>
<reference evidence="4" key="1">
    <citation type="submission" date="2016-02" db="EMBL/GenBank/DDBJ databases">
        <authorList>
            <person name="Wen L."/>
            <person name="He K."/>
            <person name="Yang H."/>
        </authorList>
    </citation>
    <scope>NUCLEOTIDE SEQUENCE [LARGE SCALE GENOMIC DNA]</scope>
    <source>
        <strain evidence="4">JCM 15929</strain>
    </source>
</reference>
<evidence type="ECO:0000256" key="1">
    <source>
        <dbReference type="SAM" id="SignalP"/>
    </source>
</evidence>
<gene>
    <name evidence="3" type="ORF">AXK60_16330</name>
    <name evidence="2" type="ORF">AXK61_20335</name>
</gene>
<organism evidence="3 4">
    <name type="scientific">Tsukamurella pseudospumae</name>
    <dbReference type="NCBI Taxonomy" id="239498"/>
    <lineage>
        <taxon>Bacteria</taxon>
        <taxon>Bacillati</taxon>
        <taxon>Actinomycetota</taxon>
        <taxon>Actinomycetes</taxon>
        <taxon>Mycobacteriales</taxon>
        <taxon>Tsukamurellaceae</taxon>
        <taxon>Tsukamurella</taxon>
    </lineage>
</organism>
<name>A0A137ZYY5_9ACTN</name>
<feature type="signal peptide" evidence="1">
    <location>
        <begin position="1"/>
        <end position="32"/>
    </location>
</feature>
<comment type="caution">
    <text evidence="3">The sequence shown here is derived from an EMBL/GenBank/DDBJ whole genome shotgun (WGS) entry which is preliminary data.</text>
</comment>
<dbReference type="RefSeq" id="WP_068574132.1">
    <property type="nucleotide sequence ID" value="NZ_LSRE01000014.1"/>
</dbReference>